<dbReference type="EMBL" id="JACWMS010000004">
    <property type="protein sequence ID" value="MBD1321852.1"/>
    <property type="molecule type" value="Genomic_DNA"/>
</dbReference>
<evidence type="ECO:0000313" key="2">
    <source>
        <dbReference type="Proteomes" id="UP000602395"/>
    </source>
</evidence>
<gene>
    <name evidence="1" type="ORF">IDF66_19910</name>
</gene>
<comment type="caution">
    <text evidence="1">The sequence shown here is derived from an EMBL/GenBank/DDBJ whole genome shotgun (WGS) entry which is preliminary data.</text>
</comment>
<dbReference type="RefSeq" id="WP_190268296.1">
    <property type="nucleotide sequence ID" value="NZ_BAABAD010000004.1"/>
</dbReference>
<protein>
    <submittedName>
        <fullName evidence="1">Uncharacterized protein</fullName>
    </submittedName>
</protein>
<accession>A0ABR7WJ99</accession>
<dbReference type="Proteomes" id="UP000602395">
    <property type="component" value="Unassembled WGS sequence"/>
</dbReference>
<evidence type="ECO:0000313" key="1">
    <source>
        <dbReference type="EMBL" id="MBD1321852.1"/>
    </source>
</evidence>
<proteinExistence type="predicted"/>
<organism evidence="1 2">
    <name type="scientific">Gordonia hankookensis</name>
    <dbReference type="NCBI Taxonomy" id="589403"/>
    <lineage>
        <taxon>Bacteria</taxon>
        <taxon>Bacillati</taxon>
        <taxon>Actinomycetota</taxon>
        <taxon>Actinomycetes</taxon>
        <taxon>Mycobacteriales</taxon>
        <taxon>Gordoniaceae</taxon>
        <taxon>Gordonia</taxon>
    </lineage>
</organism>
<sequence>MSFQVPGPSHSKIEELNALTRPHGFHVTTPGRTARVEIGGVVHHLDNPDRYRVIVAADASPYIDPDTGADLFTEQRIRDLIARWAGSA</sequence>
<reference evidence="1 2" key="1">
    <citation type="submission" date="2020-09" db="EMBL/GenBank/DDBJ databases">
        <title>Novel species in genus Gordonia.</title>
        <authorList>
            <person name="Zhang G."/>
        </authorList>
    </citation>
    <scope>NUCLEOTIDE SEQUENCE [LARGE SCALE GENOMIC DNA]</scope>
    <source>
        <strain evidence="1 2">ON-33</strain>
    </source>
</reference>
<name>A0ABR7WJ99_9ACTN</name>
<keyword evidence="2" id="KW-1185">Reference proteome</keyword>